<proteinExistence type="predicted"/>
<organism evidence="1 2">
    <name type="scientific">Trichonephila inaurata madagascariensis</name>
    <dbReference type="NCBI Taxonomy" id="2747483"/>
    <lineage>
        <taxon>Eukaryota</taxon>
        <taxon>Metazoa</taxon>
        <taxon>Ecdysozoa</taxon>
        <taxon>Arthropoda</taxon>
        <taxon>Chelicerata</taxon>
        <taxon>Arachnida</taxon>
        <taxon>Araneae</taxon>
        <taxon>Araneomorphae</taxon>
        <taxon>Entelegynae</taxon>
        <taxon>Araneoidea</taxon>
        <taxon>Nephilidae</taxon>
        <taxon>Trichonephila</taxon>
        <taxon>Trichonephila inaurata</taxon>
    </lineage>
</organism>
<sequence>MVILQHHFVGKARTEKSRFEMMLLTCFDSQGSIHKEFLPERTTMNAARYIRGLVGDDRVKSRHRLSLMMIIFQMVDVIWMLLKMISTESLVLSQLSSTRYSNEDLVETDKRLFNSSP</sequence>
<protein>
    <submittedName>
        <fullName evidence="1">Uncharacterized protein</fullName>
    </submittedName>
</protein>
<accession>A0A8X6YFZ9</accession>
<reference evidence="1" key="1">
    <citation type="submission" date="2020-08" db="EMBL/GenBank/DDBJ databases">
        <title>Multicomponent nature underlies the extraordinary mechanical properties of spider dragline silk.</title>
        <authorList>
            <person name="Kono N."/>
            <person name="Nakamura H."/>
            <person name="Mori M."/>
            <person name="Yoshida Y."/>
            <person name="Ohtoshi R."/>
            <person name="Malay A.D."/>
            <person name="Moran D.A.P."/>
            <person name="Tomita M."/>
            <person name="Numata K."/>
            <person name="Arakawa K."/>
        </authorList>
    </citation>
    <scope>NUCLEOTIDE SEQUENCE</scope>
</reference>
<name>A0A8X6YFZ9_9ARAC</name>
<dbReference type="OrthoDB" id="10616247at2759"/>
<keyword evidence="2" id="KW-1185">Reference proteome</keyword>
<dbReference type="Proteomes" id="UP000886998">
    <property type="component" value="Unassembled WGS sequence"/>
</dbReference>
<evidence type="ECO:0000313" key="1">
    <source>
        <dbReference type="EMBL" id="GFY70003.1"/>
    </source>
</evidence>
<dbReference type="EMBL" id="BMAV01017941">
    <property type="protein sequence ID" value="GFY70003.1"/>
    <property type="molecule type" value="Genomic_DNA"/>
</dbReference>
<evidence type="ECO:0000313" key="2">
    <source>
        <dbReference type="Proteomes" id="UP000886998"/>
    </source>
</evidence>
<comment type="caution">
    <text evidence="1">The sequence shown here is derived from an EMBL/GenBank/DDBJ whole genome shotgun (WGS) entry which is preliminary data.</text>
</comment>
<gene>
    <name evidence="1" type="ORF">TNIN_170001</name>
</gene>
<dbReference type="AlphaFoldDB" id="A0A8X6YFZ9"/>